<keyword evidence="4" id="KW-0805">Transcription regulation</keyword>
<dbReference type="GO" id="GO:0006357">
    <property type="term" value="P:regulation of transcription by RNA polymerase II"/>
    <property type="evidence" value="ECO:0007669"/>
    <property type="project" value="TreeGrafter"/>
</dbReference>
<dbReference type="GO" id="GO:0006325">
    <property type="term" value="P:chromatin organization"/>
    <property type="evidence" value="ECO:0007669"/>
    <property type="project" value="UniProtKB-KW"/>
</dbReference>
<dbReference type="InterPro" id="IPR012423">
    <property type="entry name" value="Eaf7/MRGBP"/>
</dbReference>
<reference evidence="9" key="1">
    <citation type="submission" date="2017-11" db="EMBL/GenBank/DDBJ databases">
        <title>The sensing device of the deep-sea amphipod.</title>
        <authorList>
            <person name="Kobayashi H."/>
            <person name="Nagahama T."/>
            <person name="Arai W."/>
            <person name="Sasagawa Y."/>
            <person name="Umeda M."/>
            <person name="Hayashi T."/>
            <person name="Nikaido I."/>
            <person name="Watanabe H."/>
            <person name="Oguri K."/>
            <person name="Kitazato H."/>
            <person name="Fujioka K."/>
            <person name="Kido Y."/>
            <person name="Takami H."/>
        </authorList>
    </citation>
    <scope>NUCLEOTIDE SEQUENCE</scope>
    <source>
        <tissue evidence="9">Whole body</tissue>
    </source>
</reference>
<dbReference type="AlphaFoldDB" id="A0A2P2I3X7"/>
<comment type="subcellular location">
    <subcellularLocation>
        <location evidence="1">Nucleus</location>
    </subcellularLocation>
</comment>
<dbReference type="Pfam" id="PF07904">
    <property type="entry name" value="Eaf7"/>
    <property type="match status" value="1"/>
</dbReference>
<dbReference type="PANTHER" id="PTHR13581">
    <property type="entry name" value="MRG-BINDING PROTEIN"/>
    <property type="match status" value="1"/>
</dbReference>
<evidence type="ECO:0000313" key="9">
    <source>
        <dbReference type="EMBL" id="LAC22732.1"/>
    </source>
</evidence>
<reference evidence="8" key="2">
    <citation type="journal article" date="2018" name="Biosci. Biotechnol. Biochem.">
        <title>Polysaccharide hydrolase of the hadal zone amphipods Hirondellea gigas.</title>
        <authorList>
            <person name="Kobayashi H."/>
            <person name="Nagahama T."/>
            <person name="Arai W."/>
            <person name="Sasagawa Y."/>
            <person name="Umeda M."/>
            <person name="Hayashi T."/>
            <person name="Nikaido I."/>
            <person name="Watanabe H."/>
            <person name="Oguri K."/>
            <person name="Kitazato H."/>
            <person name="Fujioka K."/>
            <person name="Kido Y."/>
            <person name="Takami H."/>
        </authorList>
    </citation>
    <scope>NUCLEOTIDE SEQUENCE</scope>
    <source>
        <tissue evidence="8">Whole body</tissue>
    </source>
</reference>
<keyword evidence="5" id="KW-0804">Transcription</keyword>
<evidence type="ECO:0000256" key="2">
    <source>
        <dbReference type="ARBA" id="ARBA00007117"/>
    </source>
</evidence>
<accession>A0A2P2I3X7</accession>
<evidence type="ECO:0000313" key="8">
    <source>
        <dbReference type="EMBL" id="LAB68739.1"/>
    </source>
</evidence>
<evidence type="ECO:0000256" key="5">
    <source>
        <dbReference type="ARBA" id="ARBA00023163"/>
    </source>
</evidence>
<organism evidence="8">
    <name type="scientific">Hirondellea gigas</name>
    <dbReference type="NCBI Taxonomy" id="1518452"/>
    <lineage>
        <taxon>Eukaryota</taxon>
        <taxon>Metazoa</taxon>
        <taxon>Ecdysozoa</taxon>
        <taxon>Arthropoda</taxon>
        <taxon>Crustacea</taxon>
        <taxon>Multicrustacea</taxon>
        <taxon>Malacostraca</taxon>
        <taxon>Eumalacostraca</taxon>
        <taxon>Peracarida</taxon>
        <taxon>Amphipoda</taxon>
        <taxon>Amphilochidea</taxon>
        <taxon>Lysianassida</taxon>
        <taxon>Lysianassidira</taxon>
        <taxon>Lysianassoidea</taxon>
        <taxon>Lysianassidae</taxon>
        <taxon>Hirondellea</taxon>
    </lineage>
</organism>
<dbReference type="EMBL" id="IACF01003110">
    <property type="protein sequence ID" value="LAB68739.1"/>
    <property type="molecule type" value="mRNA"/>
</dbReference>
<dbReference type="EMBL" id="IACT01003492">
    <property type="protein sequence ID" value="LAC22732.1"/>
    <property type="molecule type" value="mRNA"/>
</dbReference>
<feature type="compositionally biased region" description="Basic residues" evidence="7">
    <location>
        <begin position="157"/>
        <end position="167"/>
    </location>
</feature>
<dbReference type="PANTHER" id="PTHR13581:SF5">
    <property type="entry name" value="MRG_MORF4L-BINDING PROTEIN"/>
    <property type="match status" value="1"/>
</dbReference>
<evidence type="ECO:0000256" key="7">
    <source>
        <dbReference type="SAM" id="MobiDB-lite"/>
    </source>
</evidence>
<name>A0A2P2I3X7_9CRUS</name>
<protein>
    <submittedName>
        <fullName evidence="8 9">Chromatin modification-related protein EAF7-like</fullName>
    </submittedName>
</protein>
<evidence type="ECO:0000256" key="3">
    <source>
        <dbReference type="ARBA" id="ARBA00022853"/>
    </source>
</evidence>
<sequence length="263" mass="28457">MTIEWTVNNEIQLFHAMTGHKPIGINKHFHMLMIHSKLSESLNRELYSRTIWDKLETLYDLAALDDNDRQALPKGDIAEFSLPSDYLPSIGSEDINTSTNIVTSTPVSALTPSSATLCNTSSAITLTTSSTHSSNTTTPISNSTSATRSVSSSSGHPTRHSSPHPGKHSSGNINGCATPTRATTSSDQLTTPKPRTYSRIANEHREGVATSPSINRRSGSNRTSNMDESSSNEATPRRLKRGRDSNSSSPAPSTPAHSKRRKT</sequence>
<feature type="compositionally biased region" description="Polar residues" evidence="7">
    <location>
        <begin position="172"/>
        <end position="193"/>
    </location>
</feature>
<keyword evidence="3" id="KW-0156">Chromatin regulator</keyword>
<evidence type="ECO:0000256" key="1">
    <source>
        <dbReference type="ARBA" id="ARBA00004123"/>
    </source>
</evidence>
<evidence type="ECO:0000256" key="4">
    <source>
        <dbReference type="ARBA" id="ARBA00023015"/>
    </source>
</evidence>
<comment type="similarity">
    <text evidence="2">Belongs to the EAF7 family.</text>
</comment>
<feature type="compositionally biased region" description="Polar residues" evidence="7">
    <location>
        <begin position="210"/>
        <end position="234"/>
    </location>
</feature>
<dbReference type="GO" id="GO:0005634">
    <property type="term" value="C:nucleus"/>
    <property type="evidence" value="ECO:0007669"/>
    <property type="project" value="UniProtKB-SubCell"/>
</dbReference>
<keyword evidence="6" id="KW-0539">Nucleus</keyword>
<dbReference type="GO" id="GO:0035267">
    <property type="term" value="C:NuA4 histone acetyltransferase complex"/>
    <property type="evidence" value="ECO:0007669"/>
    <property type="project" value="TreeGrafter"/>
</dbReference>
<proteinExistence type="evidence at transcript level"/>
<evidence type="ECO:0000256" key="6">
    <source>
        <dbReference type="ARBA" id="ARBA00023242"/>
    </source>
</evidence>
<feature type="compositionally biased region" description="Low complexity" evidence="7">
    <location>
        <begin position="245"/>
        <end position="256"/>
    </location>
</feature>
<feature type="region of interest" description="Disordered" evidence="7">
    <location>
        <begin position="127"/>
        <end position="263"/>
    </location>
</feature>
<feature type="compositionally biased region" description="Low complexity" evidence="7">
    <location>
        <begin position="127"/>
        <end position="156"/>
    </location>
</feature>